<keyword evidence="2" id="KW-0378">Hydrolase</keyword>
<dbReference type="InterPro" id="IPR036895">
    <property type="entry name" value="Uracil-DNA_glycosylase-like_sf"/>
</dbReference>
<organism evidence="6 7">
    <name type="scientific">Cylindrobasidium torrendii FP15055 ss-10</name>
    <dbReference type="NCBI Taxonomy" id="1314674"/>
    <lineage>
        <taxon>Eukaryota</taxon>
        <taxon>Fungi</taxon>
        <taxon>Dikarya</taxon>
        <taxon>Basidiomycota</taxon>
        <taxon>Agaricomycotina</taxon>
        <taxon>Agaricomycetes</taxon>
        <taxon>Agaricomycetidae</taxon>
        <taxon>Agaricales</taxon>
        <taxon>Marasmiineae</taxon>
        <taxon>Physalacriaceae</taxon>
        <taxon>Cylindrobasidium</taxon>
    </lineage>
</organism>
<dbReference type="Proteomes" id="UP000054007">
    <property type="component" value="Unassembled WGS sequence"/>
</dbReference>
<dbReference type="GO" id="GO:0008263">
    <property type="term" value="F:pyrimidine-specific mismatch base pair DNA N-glycosylase activity"/>
    <property type="evidence" value="ECO:0007669"/>
    <property type="project" value="TreeGrafter"/>
</dbReference>
<dbReference type="STRING" id="1314674.A0A0D7BFW2"/>
<dbReference type="PANTHER" id="PTHR12159">
    <property type="entry name" value="G/T AND G/U MISMATCH-SPECIFIC DNA GLYCOSYLASE"/>
    <property type="match status" value="1"/>
</dbReference>
<name>A0A0D7BFW2_9AGAR</name>
<evidence type="ECO:0000313" key="7">
    <source>
        <dbReference type="Proteomes" id="UP000054007"/>
    </source>
</evidence>
<keyword evidence="7" id="KW-1185">Reference proteome</keyword>
<proteinExistence type="predicted"/>
<dbReference type="CDD" id="cd10028">
    <property type="entry name" value="UDG-F2_TDG_MUG"/>
    <property type="match status" value="1"/>
</dbReference>
<dbReference type="InterPro" id="IPR015637">
    <property type="entry name" value="MUG/TDG"/>
</dbReference>
<dbReference type="OrthoDB" id="565731at2759"/>
<evidence type="ECO:0000256" key="3">
    <source>
        <dbReference type="ARBA" id="ARBA00023204"/>
    </source>
</evidence>
<gene>
    <name evidence="6" type="ORF">CYLTODRAFT_421021</name>
</gene>
<feature type="compositionally biased region" description="Basic and acidic residues" evidence="4">
    <location>
        <begin position="36"/>
        <end position="47"/>
    </location>
</feature>
<reference evidence="6 7" key="1">
    <citation type="journal article" date="2015" name="Fungal Genet. Biol.">
        <title>Evolution of novel wood decay mechanisms in Agaricales revealed by the genome sequences of Fistulina hepatica and Cylindrobasidium torrendii.</title>
        <authorList>
            <person name="Floudas D."/>
            <person name="Held B.W."/>
            <person name="Riley R."/>
            <person name="Nagy L.G."/>
            <person name="Koehler G."/>
            <person name="Ransdell A.S."/>
            <person name="Younus H."/>
            <person name="Chow J."/>
            <person name="Chiniquy J."/>
            <person name="Lipzen A."/>
            <person name="Tritt A."/>
            <person name="Sun H."/>
            <person name="Haridas S."/>
            <person name="LaButti K."/>
            <person name="Ohm R.A."/>
            <person name="Kues U."/>
            <person name="Blanchette R.A."/>
            <person name="Grigoriev I.V."/>
            <person name="Minto R.E."/>
            <person name="Hibbett D.S."/>
        </authorList>
    </citation>
    <scope>NUCLEOTIDE SEQUENCE [LARGE SCALE GENOMIC DNA]</scope>
    <source>
        <strain evidence="6 7">FP15055 ss-10</strain>
    </source>
</reference>
<protein>
    <submittedName>
        <fullName evidence="6">DNA glycosylase</fullName>
    </submittedName>
</protein>
<dbReference type="Pfam" id="PF03167">
    <property type="entry name" value="UDG"/>
    <property type="match status" value="1"/>
</dbReference>
<evidence type="ECO:0000256" key="2">
    <source>
        <dbReference type="ARBA" id="ARBA00022801"/>
    </source>
</evidence>
<keyword evidence="3" id="KW-0234">DNA repair</keyword>
<keyword evidence="1" id="KW-0227">DNA damage</keyword>
<accession>A0A0D7BFW2</accession>
<dbReference type="GO" id="GO:0006285">
    <property type="term" value="P:base-excision repair, AP site formation"/>
    <property type="evidence" value="ECO:0007669"/>
    <property type="project" value="InterPro"/>
</dbReference>
<evidence type="ECO:0000256" key="1">
    <source>
        <dbReference type="ARBA" id="ARBA00022763"/>
    </source>
</evidence>
<dbReference type="Gene3D" id="3.40.470.10">
    <property type="entry name" value="Uracil-DNA glycosylase-like domain"/>
    <property type="match status" value="1"/>
</dbReference>
<feature type="domain" description="Uracil-DNA glycosylase-like" evidence="5">
    <location>
        <begin position="96"/>
        <end position="260"/>
    </location>
</feature>
<dbReference type="InterPro" id="IPR005122">
    <property type="entry name" value="Uracil-DNA_glycosylase-like"/>
</dbReference>
<feature type="region of interest" description="Disordered" evidence="4">
    <location>
        <begin position="1"/>
        <end position="85"/>
    </location>
</feature>
<sequence length="344" mass="37607">MSNSEENVVKALPNAAIKSEPEPCDVPILVRRRSQRSPEKPRQKYFDSDSDEPSELDKKKRKKKPNSSSRTAMRSPAKKARTDPETYAHLHGLPDHLRYELDILFCGINPGVVSATVGHHYGHATNHFYKCLHSSGLTPGDAPLLPVEDVTLPERFNFGLTNLGDRPTPTQGDLSNDELKAGVTPLMRKVAFYRPRIVAFVGITMAKIAFQAATGKPAKIVDNPGLMPFKMVHGAGNGNVEETLFFVTPSTSGRVTQFQLPDKIAVFAELKARLKTAKDGTLDTGHFAVIHPPTMAPLNNTILPVKSISNFLRPLDVAPTTSVATVIPDGPVVKCEEVEEDTES</sequence>
<evidence type="ECO:0000256" key="4">
    <source>
        <dbReference type="SAM" id="MobiDB-lite"/>
    </source>
</evidence>
<evidence type="ECO:0000259" key="5">
    <source>
        <dbReference type="Pfam" id="PF03167"/>
    </source>
</evidence>
<dbReference type="AlphaFoldDB" id="A0A0D7BFW2"/>
<dbReference type="GO" id="GO:0004844">
    <property type="term" value="F:uracil DNA N-glycosylase activity"/>
    <property type="evidence" value="ECO:0007669"/>
    <property type="project" value="TreeGrafter"/>
</dbReference>
<evidence type="ECO:0000313" key="6">
    <source>
        <dbReference type="EMBL" id="KIY69095.1"/>
    </source>
</evidence>
<dbReference type="EMBL" id="KN880490">
    <property type="protein sequence ID" value="KIY69095.1"/>
    <property type="molecule type" value="Genomic_DNA"/>
</dbReference>
<dbReference type="SUPFAM" id="SSF52141">
    <property type="entry name" value="Uracil-DNA glycosylase-like"/>
    <property type="match status" value="1"/>
</dbReference>
<dbReference type="PANTHER" id="PTHR12159:SF9">
    <property type="entry name" value="G_T MISMATCH-SPECIFIC THYMINE DNA GLYCOSYLASE"/>
    <property type="match status" value="1"/>
</dbReference>